<dbReference type="EMBL" id="SUMC01000094">
    <property type="protein sequence ID" value="TJZ99894.1"/>
    <property type="molecule type" value="Genomic_DNA"/>
</dbReference>
<dbReference type="Pfam" id="PF19305">
    <property type="entry name" value="MmgE_PrpD_C"/>
    <property type="match status" value="1"/>
</dbReference>
<comment type="similarity">
    <text evidence="1">Belongs to the PrpD family.</text>
</comment>
<evidence type="ECO:0000259" key="2">
    <source>
        <dbReference type="Pfam" id="PF03972"/>
    </source>
</evidence>
<dbReference type="RefSeq" id="WP_136729686.1">
    <property type="nucleotide sequence ID" value="NZ_SUMC01000094.1"/>
</dbReference>
<dbReference type="InterPro" id="IPR045337">
    <property type="entry name" value="MmgE_PrpD_C"/>
</dbReference>
<dbReference type="AlphaFoldDB" id="A0A4U0SI14"/>
<dbReference type="PANTHER" id="PTHR16943:SF8">
    <property type="entry name" value="2-METHYLCITRATE DEHYDRATASE"/>
    <property type="match status" value="1"/>
</dbReference>
<evidence type="ECO:0000256" key="1">
    <source>
        <dbReference type="ARBA" id="ARBA00006174"/>
    </source>
</evidence>
<dbReference type="InterPro" id="IPR005656">
    <property type="entry name" value="MmgE_PrpD"/>
</dbReference>
<dbReference type="InterPro" id="IPR042183">
    <property type="entry name" value="MmgE/PrpD_sf_1"/>
</dbReference>
<dbReference type="Gene3D" id="1.10.4100.10">
    <property type="entry name" value="2-methylcitrate dehydratase PrpD"/>
    <property type="match status" value="1"/>
</dbReference>
<dbReference type="Gene3D" id="3.30.1330.120">
    <property type="entry name" value="2-methylcitrate dehydratase PrpD"/>
    <property type="match status" value="1"/>
</dbReference>
<reference evidence="4 5" key="1">
    <citation type="submission" date="2019-04" db="EMBL/GenBank/DDBJ databases">
        <title>Streptomyces oryziradicis sp. nov., a novel actinomycete isolated from rhizosphere soil of rice (Oryza sativa L.).</title>
        <authorList>
            <person name="Li C."/>
        </authorList>
    </citation>
    <scope>NUCLEOTIDE SEQUENCE [LARGE SCALE GENOMIC DNA]</scope>
    <source>
        <strain evidence="4 5">NEAU-C40</strain>
    </source>
</reference>
<dbReference type="Pfam" id="PF03972">
    <property type="entry name" value="MmgE_PrpD_N"/>
    <property type="match status" value="1"/>
</dbReference>
<comment type="caution">
    <text evidence="4">The sequence shown here is derived from an EMBL/GenBank/DDBJ whole genome shotgun (WGS) entry which is preliminary data.</text>
</comment>
<dbReference type="InterPro" id="IPR045336">
    <property type="entry name" value="MmgE_PrpD_N"/>
</dbReference>
<evidence type="ECO:0000259" key="3">
    <source>
        <dbReference type="Pfam" id="PF19305"/>
    </source>
</evidence>
<dbReference type="GO" id="GO:0016829">
    <property type="term" value="F:lyase activity"/>
    <property type="evidence" value="ECO:0007669"/>
    <property type="project" value="InterPro"/>
</dbReference>
<organism evidence="4 5">
    <name type="scientific">Actinacidiphila oryziradicis</name>
    <dbReference type="NCBI Taxonomy" id="2571141"/>
    <lineage>
        <taxon>Bacteria</taxon>
        <taxon>Bacillati</taxon>
        <taxon>Actinomycetota</taxon>
        <taxon>Actinomycetes</taxon>
        <taxon>Kitasatosporales</taxon>
        <taxon>Streptomycetaceae</taxon>
        <taxon>Actinacidiphila</taxon>
    </lineage>
</organism>
<dbReference type="PANTHER" id="PTHR16943">
    <property type="entry name" value="2-METHYLCITRATE DEHYDRATASE-RELATED"/>
    <property type="match status" value="1"/>
</dbReference>
<gene>
    <name evidence="4" type="ORF">FCI23_44135</name>
</gene>
<keyword evidence="5" id="KW-1185">Reference proteome</keyword>
<dbReference type="OrthoDB" id="9797528at2"/>
<dbReference type="Proteomes" id="UP000305778">
    <property type="component" value="Unassembled WGS sequence"/>
</dbReference>
<evidence type="ECO:0000313" key="4">
    <source>
        <dbReference type="EMBL" id="TJZ99894.1"/>
    </source>
</evidence>
<name>A0A4U0SI14_9ACTN</name>
<protein>
    <submittedName>
        <fullName evidence="4">MmgE/PrpD family protein</fullName>
    </submittedName>
</protein>
<evidence type="ECO:0000313" key="5">
    <source>
        <dbReference type="Proteomes" id="UP000305778"/>
    </source>
</evidence>
<sequence>MSNMKTVTAPTAVTEQLAAFAISTTGLSPRVRDSARATLANALGVMVGGSAEDAYRSAHTTFAPAGLPAQATLWGRSERTSMTVAALLGGIAAHVQDFDDTHLRTVIHPGAPVVPAALAVGEYTGATLGEVIDAVALGVEITLRIGVGLGRTHFDRGWHITGTTGRFGAAAAAGRLLGLSPGQMQMALAIAATEAAGLQAAFGTMTKSFHAGKAAYDGVEAALLASMGFTSAPAGIEGRRGFAPTASTDADTEAIVRDLGISWELESNAFKPYACGIVSHPVIDAGIELRQAGVRPEDVHAVLLRTNPVVLDVMGIADPANGLQSKFSVHHCFAVGLIDGAGGPGQFTDARATNTEIAEFRRRVTVGLDTSIARDECVVEISGAKARRHHVEHATGSKDRPMTIQQLREKIQLLTAPVLGPAKAASFAERALHGTDELPIADLATVANKEA</sequence>
<dbReference type="SUPFAM" id="SSF103378">
    <property type="entry name" value="2-methylcitrate dehydratase PrpD"/>
    <property type="match status" value="1"/>
</dbReference>
<dbReference type="InterPro" id="IPR036148">
    <property type="entry name" value="MmgE/PrpD_sf"/>
</dbReference>
<dbReference type="InterPro" id="IPR042188">
    <property type="entry name" value="MmgE/PrpD_sf_2"/>
</dbReference>
<feature type="domain" description="MmgE/PrpD C-terminal" evidence="3">
    <location>
        <begin position="273"/>
        <end position="427"/>
    </location>
</feature>
<accession>A0A4U0SI14</accession>
<proteinExistence type="inferred from homology"/>
<feature type="domain" description="MmgE/PrpD N-terminal" evidence="2">
    <location>
        <begin position="16"/>
        <end position="252"/>
    </location>
</feature>